<evidence type="ECO:0000256" key="10">
    <source>
        <dbReference type="ARBA" id="ARBA00048336"/>
    </source>
</evidence>
<evidence type="ECO:0000256" key="13">
    <source>
        <dbReference type="SAM" id="MobiDB-lite"/>
    </source>
</evidence>
<name>A0A9N9CQB6_9GLOM</name>
<evidence type="ECO:0000313" key="16">
    <source>
        <dbReference type="Proteomes" id="UP000789342"/>
    </source>
</evidence>
<dbReference type="OrthoDB" id="2590500at2759"/>
<dbReference type="InterPro" id="IPR007308">
    <property type="entry name" value="Rtr1/RPAP2_dom"/>
</dbReference>
<comment type="catalytic activity">
    <reaction evidence="9 12">
        <text>O-phospho-L-seryl-[protein] + H2O = L-seryl-[protein] + phosphate</text>
        <dbReference type="Rhea" id="RHEA:20629"/>
        <dbReference type="Rhea" id="RHEA-COMP:9863"/>
        <dbReference type="Rhea" id="RHEA-COMP:11604"/>
        <dbReference type="ChEBI" id="CHEBI:15377"/>
        <dbReference type="ChEBI" id="CHEBI:29999"/>
        <dbReference type="ChEBI" id="CHEBI:43474"/>
        <dbReference type="ChEBI" id="CHEBI:83421"/>
        <dbReference type="EC" id="3.1.3.16"/>
    </reaction>
</comment>
<dbReference type="AlphaFoldDB" id="A0A9N9CQB6"/>
<dbReference type="PANTHER" id="PTHR14732:SF0">
    <property type="entry name" value="RNA POLYMERASE II SUBUNIT B1 CTD PHOSPHATASE RPAP2-RELATED"/>
    <property type="match status" value="1"/>
</dbReference>
<feature type="region of interest" description="Disordered" evidence="13">
    <location>
        <begin position="306"/>
        <end position="365"/>
    </location>
</feature>
<feature type="region of interest" description="Disordered" evidence="13">
    <location>
        <begin position="1"/>
        <end position="40"/>
    </location>
</feature>
<protein>
    <recommendedName>
        <fullName evidence="12">RNA polymerase II subunit B1 CTD phosphatase RPAP2 homolog</fullName>
        <ecNumber evidence="12">3.1.3.16</ecNumber>
    </recommendedName>
</protein>
<keyword evidence="5 12" id="KW-0378">Hydrolase</keyword>
<keyword evidence="8 12" id="KW-0539">Nucleus</keyword>
<keyword evidence="7 12" id="KW-0904">Protein phosphatase</keyword>
<dbReference type="InterPro" id="IPR038534">
    <property type="entry name" value="Rtr1/RPAP2_sf"/>
</dbReference>
<dbReference type="GO" id="GO:0005737">
    <property type="term" value="C:cytoplasm"/>
    <property type="evidence" value="ECO:0007669"/>
    <property type="project" value="TreeGrafter"/>
</dbReference>
<feature type="compositionally biased region" description="Polar residues" evidence="13">
    <location>
        <begin position="335"/>
        <end position="348"/>
    </location>
</feature>
<comment type="catalytic activity">
    <reaction evidence="10 12">
        <text>O-phospho-L-threonyl-[protein] + H2O = L-threonyl-[protein] + phosphate</text>
        <dbReference type="Rhea" id="RHEA:47004"/>
        <dbReference type="Rhea" id="RHEA-COMP:11060"/>
        <dbReference type="Rhea" id="RHEA-COMP:11605"/>
        <dbReference type="ChEBI" id="CHEBI:15377"/>
        <dbReference type="ChEBI" id="CHEBI:30013"/>
        <dbReference type="ChEBI" id="CHEBI:43474"/>
        <dbReference type="ChEBI" id="CHEBI:61977"/>
        <dbReference type="EC" id="3.1.3.16"/>
    </reaction>
</comment>
<feature type="compositionally biased region" description="Basic and acidic residues" evidence="13">
    <location>
        <begin position="322"/>
        <end position="332"/>
    </location>
</feature>
<comment type="subcellular location">
    <subcellularLocation>
        <location evidence="1 12">Nucleus</location>
    </subcellularLocation>
</comment>
<keyword evidence="16" id="KW-1185">Reference proteome</keyword>
<feature type="region of interest" description="Disordered" evidence="13">
    <location>
        <begin position="255"/>
        <end position="281"/>
    </location>
</feature>
<feature type="compositionally biased region" description="Basic residues" evidence="13">
    <location>
        <begin position="13"/>
        <end position="23"/>
    </location>
</feature>
<evidence type="ECO:0000256" key="7">
    <source>
        <dbReference type="ARBA" id="ARBA00022912"/>
    </source>
</evidence>
<evidence type="ECO:0000256" key="6">
    <source>
        <dbReference type="ARBA" id="ARBA00022833"/>
    </source>
</evidence>
<accession>A0A9N9CQB6</accession>
<keyword evidence="3 12" id="KW-0479">Metal-binding</keyword>
<organism evidence="15 16">
    <name type="scientific">Acaulospora morrowiae</name>
    <dbReference type="NCBI Taxonomy" id="94023"/>
    <lineage>
        <taxon>Eukaryota</taxon>
        <taxon>Fungi</taxon>
        <taxon>Fungi incertae sedis</taxon>
        <taxon>Mucoromycota</taxon>
        <taxon>Glomeromycotina</taxon>
        <taxon>Glomeromycetes</taxon>
        <taxon>Diversisporales</taxon>
        <taxon>Acaulosporaceae</taxon>
        <taxon>Acaulospora</taxon>
    </lineage>
</organism>
<feature type="domain" description="RTR1-type" evidence="14">
    <location>
        <begin position="75"/>
        <end position="157"/>
    </location>
</feature>
<evidence type="ECO:0000256" key="4">
    <source>
        <dbReference type="ARBA" id="ARBA00022771"/>
    </source>
</evidence>
<evidence type="ECO:0000259" key="14">
    <source>
        <dbReference type="PROSITE" id="PS51479"/>
    </source>
</evidence>
<keyword evidence="6 12" id="KW-0862">Zinc</keyword>
<dbReference type="GO" id="GO:0008270">
    <property type="term" value="F:zinc ion binding"/>
    <property type="evidence" value="ECO:0007669"/>
    <property type="project" value="UniProtKB-KW"/>
</dbReference>
<keyword evidence="4 12" id="KW-0863">Zinc-finger</keyword>
<evidence type="ECO:0000256" key="5">
    <source>
        <dbReference type="ARBA" id="ARBA00022801"/>
    </source>
</evidence>
<dbReference type="EC" id="3.1.3.16" evidence="12"/>
<dbReference type="Proteomes" id="UP000789342">
    <property type="component" value="Unassembled WGS sequence"/>
</dbReference>
<proteinExistence type="inferred from homology"/>
<evidence type="ECO:0000256" key="3">
    <source>
        <dbReference type="ARBA" id="ARBA00022723"/>
    </source>
</evidence>
<dbReference type="PANTHER" id="PTHR14732">
    <property type="entry name" value="RNA POLYMERASE II SUBUNIT B1 CTD PHOSPHATASE RPAP2-RELATED"/>
    <property type="match status" value="1"/>
</dbReference>
<evidence type="ECO:0000256" key="9">
    <source>
        <dbReference type="ARBA" id="ARBA00047761"/>
    </source>
</evidence>
<comment type="similarity">
    <text evidence="2 11 12">Belongs to the RPAP2 family.</text>
</comment>
<dbReference type="Pfam" id="PF04181">
    <property type="entry name" value="RPAP2_Rtr1"/>
    <property type="match status" value="1"/>
</dbReference>
<comment type="caution">
    <text evidence="15">The sequence shown here is derived from an EMBL/GenBank/DDBJ whole genome shotgun (WGS) entry which is preliminary data.</text>
</comment>
<sequence length="542" mass="62962">MSEHAPEVILQHNAKKRRSKKKTGEKQASSGRSKKLNQKQQLLKQSLETRKAFEQLSLEWQEKLYETVQLHVLQESAKYLRPQQYLEVIEERNVDNLCGYPLCSNARQVIKGQFRILNRERIIYDLTELKCYCSTICFTSSKFFATQLSDEPLYLRDLKAWRAVEVIPLGVDTYLSRATLREIVKQELDSKRFNDEKNTRRDYVKSLMTDLPTAPPGLCIKEKDVQEPIMTFGQGHAYDAIEGYRIDFQKVGDSEKNKSPTLLLPKETGVNNEDEKLKTEEEEYELAMSIANSMFKNGRFQYSETEDQEDTVLNESQKQVLKKQDVIPKEPFRTPSDNTENSLVKNEQSPTKSSNSKKSHNNTPVKKRREVLQMSLFGRIWTALDRMTTSYTRFYFKKLGLLNIDDADTKQKVVLEEPYRNPEDNEIMITRIQIFTEKVMECFYLLKSQLSITVNIESELIELMSTFTLDNTSVMRSNLENNILCMVFIYALSVDIPQLRENIFAPNPNDDNRGLFVVLLESMNMTIEELDAFIRILRVGST</sequence>
<evidence type="ECO:0000313" key="15">
    <source>
        <dbReference type="EMBL" id="CAG8608200.1"/>
    </source>
</evidence>
<gene>
    <name evidence="15" type="ORF">AMORRO_LOCUS8095</name>
</gene>
<evidence type="ECO:0000256" key="11">
    <source>
        <dbReference type="PROSITE-ProRule" id="PRU00812"/>
    </source>
</evidence>
<feature type="compositionally biased region" description="Basic residues" evidence="13">
    <location>
        <begin position="355"/>
        <end position="365"/>
    </location>
</feature>
<dbReference type="Gene3D" id="1.25.40.820">
    <property type="match status" value="1"/>
</dbReference>
<comment type="function">
    <text evidence="12">Putative RNA polymerase II subunit B1 C-terminal domain (CTD) phosphatase involved in RNA polymerase II transcription regulation.</text>
</comment>
<dbReference type="GO" id="GO:0043175">
    <property type="term" value="F:RNA polymerase core enzyme binding"/>
    <property type="evidence" value="ECO:0007669"/>
    <property type="project" value="UniProtKB-UniRule"/>
</dbReference>
<dbReference type="GO" id="GO:0005634">
    <property type="term" value="C:nucleus"/>
    <property type="evidence" value="ECO:0007669"/>
    <property type="project" value="UniProtKB-SubCell"/>
</dbReference>
<reference evidence="15" key="1">
    <citation type="submission" date="2021-06" db="EMBL/GenBank/DDBJ databases">
        <authorList>
            <person name="Kallberg Y."/>
            <person name="Tangrot J."/>
            <person name="Rosling A."/>
        </authorList>
    </citation>
    <scope>NUCLEOTIDE SEQUENCE</scope>
    <source>
        <strain evidence="15">CL551</strain>
    </source>
</reference>
<dbReference type="PROSITE" id="PS51479">
    <property type="entry name" value="ZF_RTR1"/>
    <property type="match status" value="1"/>
</dbReference>
<evidence type="ECO:0000256" key="8">
    <source>
        <dbReference type="ARBA" id="ARBA00023242"/>
    </source>
</evidence>
<evidence type="ECO:0000256" key="12">
    <source>
        <dbReference type="RuleBase" id="RU367080"/>
    </source>
</evidence>
<dbReference type="InterPro" id="IPR039693">
    <property type="entry name" value="Rtr1/RPAP2"/>
</dbReference>
<dbReference type="GO" id="GO:0008420">
    <property type="term" value="F:RNA polymerase II CTD heptapeptide repeat phosphatase activity"/>
    <property type="evidence" value="ECO:0007669"/>
    <property type="project" value="UniProtKB-UniRule"/>
</dbReference>
<evidence type="ECO:0000256" key="1">
    <source>
        <dbReference type="ARBA" id="ARBA00004123"/>
    </source>
</evidence>
<dbReference type="EMBL" id="CAJVPV010006655">
    <property type="protein sequence ID" value="CAG8608200.1"/>
    <property type="molecule type" value="Genomic_DNA"/>
</dbReference>
<evidence type="ECO:0000256" key="2">
    <source>
        <dbReference type="ARBA" id="ARBA00005676"/>
    </source>
</evidence>